<dbReference type="PANTHER" id="PTHR43000">
    <property type="entry name" value="DTDP-D-GLUCOSE 4,6-DEHYDRATASE-RELATED"/>
    <property type="match status" value="1"/>
</dbReference>
<evidence type="ECO:0000313" key="3">
    <source>
        <dbReference type="EMBL" id="EOW84690.1"/>
    </source>
</evidence>
<dbReference type="Pfam" id="PF01370">
    <property type="entry name" value="Epimerase"/>
    <property type="match status" value="1"/>
</dbReference>
<comment type="similarity">
    <text evidence="1">Belongs to the NAD(P)-dependent epimerase/dehydratase family.</text>
</comment>
<dbReference type="RefSeq" id="WP_016182751.1">
    <property type="nucleotide sequence ID" value="NZ_JXKI01000034.1"/>
</dbReference>
<keyword evidence="4" id="KW-1185">Reference proteome</keyword>
<name>S0KIL1_9ENTE</name>
<dbReference type="PRINTS" id="PR01713">
    <property type="entry name" value="NUCEPIMERASE"/>
</dbReference>
<dbReference type="STRING" id="1121865.OMW_00588"/>
<dbReference type="OrthoDB" id="9811743at2"/>
<dbReference type="InterPro" id="IPR001509">
    <property type="entry name" value="Epimerase_deHydtase"/>
</dbReference>
<dbReference type="InterPro" id="IPR036291">
    <property type="entry name" value="NAD(P)-bd_dom_sf"/>
</dbReference>
<gene>
    <name evidence="3" type="ORF">I568_01186</name>
</gene>
<feature type="domain" description="NAD-dependent epimerase/dehydratase" evidence="2">
    <location>
        <begin position="22"/>
        <end position="261"/>
    </location>
</feature>
<dbReference type="EMBL" id="ASWJ01000004">
    <property type="protein sequence ID" value="EOW84690.1"/>
    <property type="molecule type" value="Genomic_DNA"/>
</dbReference>
<dbReference type="PATRIC" id="fig|1121865.3.peg.582"/>
<dbReference type="Gene3D" id="3.90.25.10">
    <property type="entry name" value="UDP-galactose 4-epimerase, domain 1"/>
    <property type="match status" value="1"/>
</dbReference>
<reference evidence="3 4" key="1">
    <citation type="submission" date="2013-03" db="EMBL/GenBank/DDBJ databases">
        <title>The Genome Sequence of Enterococcus columbae ATCC_51263 (PacBio/Illumina hybrid assembly).</title>
        <authorList>
            <consortium name="The Broad Institute Genomics Platform"/>
            <consortium name="The Broad Institute Genome Sequencing Center for Infectious Disease"/>
            <person name="Earl A."/>
            <person name="Russ C."/>
            <person name="Gilmore M."/>
            <person name="Surin D."/>
            <person name="Walker B."/>
            <person name="Young S."/>
            <person name="Zeng Q."/>
            <person name="Gargeya S."/>
            <person name="Fitzgerald M."/>
            <person name="Haas B."/>
            <person name="Abouelleil A."/>
            <person name="Allen A.W."/>
            <person name="Alvarado L."/>
            <person name="Arachchi H.M."/>
            <person name="Berlin A.M."/>
            <person name="Chapman S.B."/>
            <person name="Gainer-Dewar J."/>
            <person name="Goldberg J."/>
            <person name="Griggs A."/>
            <person name="Gujja S."/>
            <person name="Hansen M."/>
            <person name="Howarth C."/>
            <person name="Imamovic A."/>
            <person name="Ireland A."/>
            <person name="Larimer J."/>
            <person name="McCowan C."/>
            <person name="Murphy C."/>
            <person name="Pearson M."/>
            <person name="Poon T.W."/>
            <person name="Priest M."/>
            <person name="Roberts A."/>
            <person name="Saif S."/>
            <person name="Shea T."/>
            <person name="Sisk P."/>
            <person name="Sykes S."/>
            <person name="Wortman J."/>
            <person name="Nusbaum C."/>
            <person name="Birren B."/>
        </authorList>
    </citation>
    <scope>NUCLEOTIDE SEQUENCE [LARGE SCALE GENOMIC DNA]</scope>
    <source>
        <strain evidence="3 4">ATCC 51263</strain>
    </source>
</reference>
<evidence type="ECO:0000259" key="2">
    <source>
        <dbReference type="Pfam" id="PF01370"/>
    </source>
</evidence>
<dbReference type="Gene3D" id="3.40.50.720">
    <property type="entry name" value="NAD(P)-binding Rossmann-like Domain"/>
    <property type="match status" value="1"/>
</dbReference>
<evidence type="ECO:0000313" key="4">
    <source>
        <dbReference type="Proteomes" id="UP000014113"/>
    </source>
</evidence>
<dbReference type="eggNOG" id="COG0451">
    <property type="taxonomic scope" value="Bacteria"/>
</dbReference>
<accession>S0KIL1</accession>
<evidence type="ECO:0000256" key="1">
    <source>
        <dbReference type="ARBA" id="ARBA00007637"/>
    </source>
</evidence>
<dbReference type="CDD" id="cd05256">
    <property type="entry name" value="UDP_AE_SDR_e"/>
    <property type="match status" value="1"/>
</dbReference>
<sequence length="342" mass="38177">MMILRNKILSIGDCSINKDTHILVTGGAGFIGSHIIDSLMYLGCRVTCLDNLITGKLSNIEKHLHKENFEFIKGDIRDFQTCIKICKEIDMIVHLAAIGNVPRSLLSPLLYHDVNVTGSLNIFEAARQNGVKLIVYASSSSVYGNHKTLPKVEDKIGLPQSPYAESKSFVEQYAKMYNVCYGLKSVGLRYFNVFGPRQLSEGAYVAVIPKFIKLITKSEDVIINGSERISRDFTFVDNVVYANILALQKGDSLKAEVFNVGCGESITLGELFSEIKRQQGTCSSYQVVDFREGDIKHSLASIEKSRAILGYTPIVKFNEGIKETLDYWNQMQKKIEYGVSDD</sequence>
<organism evidence="3 4">
    <name type="scientific">Enterococcus columbae DSM 7374 = ATCC 51263</name>
    <dbReference type="NCBI Taxonomy" id="1121865"/>
    <lineage>
        <taxon>Bacteria</taxon>
        <taxon>Bacillati</taxon>
        <taxon>Bacillota</taxon>
        <taxon>Bacilli</taxon>
        <taxon>Lactobacillales</taxon>
        <taxon>Enterococcaceae</taxon>
        <taxon>Enterococcus</taxon>
    </lineage>
</organism>
<dbReference type="AlphaFoldDB" id="S0KIL1"/>
<proteinExistence type="inferred from homology"/>
<dbReference type="Proteomes" id="UP000014113">
    <property type="component" value="Unassembled WGS sequence"/>
</dbReference>
<protein>
    <recommendedName>
        <fullName evidence="2">NAD-dependent epimerase/dehydratase domain-containing protein</fullName>
    </recommendedName>
</protein>
<comment type="caution">
    <text evidence="3">The sequence shown here is derived from an EMBL/GenBank/DDBJ whole genome shotgun (WGS) entry which is preliminary data.</text>
</comment>
<dbReference type="SUPFAM" id="SSF51735">
    <property type="entry name" value="NAD(P)-binding Rossmann-fold domains"/>
    <property type="match status" value="1"/>
</dbReference>